<organism evidence="2 3">
    <name type="scientific">Araneus ventricosus</name>
    <name type="common">Orbweaver spider</name>
    <name type="synonym">Epeira ventricosa</name>
    <dbReference type="NCBI Taxonomy" id="182803"/>
    <lineage>
        <taxon>Eukaryota</taxon>
        <taxon>Metazoa</taxon>
        <taxon>Ecdysozoa</taxon>
        <taxon>Arthropoda</taxon>
        <taxon>Chelicerata</taxon>
        <taxon>Arachnida</taxon>
        <taxon>Araneae</taxon>
        <taxon>Araneomorphae</taxon>
        <taxon>Entelegynae</taxon>
        <taxon>Araneoidea</taxon>
        <taxon>Araneidae</taxon>
        <taxon>Araneus</taxon>
    </lineage>
</organism>
<proteinExistence type="predicted"/>
<evidence type="ECO:0000313" key="3">
    <source>
        <dbReference type="Proteomes" id="UP000499080"/>
    </source>
</evidence>
<feature type="region of interest" description="Disordered" evidence="1">
    <location>
        <begin position="1"/>
        <end position="20"/>
    </location>
</feature>
<gene>
    <name evidence="2" type="ORF">AVEN_2810_1</name>
</gene>
<dbReference type="Proteomes" id="UP000499080">
    <property type="component" value="Unassembled WGS sequence"/>
</dbReference>
<accession>A0A4Y2IEC5</accession>
<dbReference type="AlphaFoldDB" id="A0A4Y2IEC5"/>
<comment type="caution">
    <text evidence="2">The sequence shown here is derived from an EMBL/GenBank/DDBJ whole genome shotgun (WGS) entry which is preliminary data.</text>
</comment>
<evidence type="ECO:0000313" key="2">
    <source>
        <dbReference type="EMBL" id="GBM76061.1"/>
    </source>
</evidence>
<dbReference type="EMBL" id="BGPR01106346">
    <property type="protein sequence ID" value="GBM76061.1"/>
    <property type="molecule type" value="Genomic_DNA"/>
</dbReference>
<sequence>MWSTEATMEQGREGAPSPLPPEYIESFEISEDEPIRCQQLRELAEKCSHYRVKKKELPLPNEFGPQRIRSCLCLLKWRKPMEFI</sequence>
<evidence type="ECO:0000256" key="1">
    <source>
        <dbReference type="SAM" id="MobiDB-lite"/>
    </source>
</evidence>
<protein>
    <submittedName>
        <fullName evidence="2">Uncharacterized protein</fullName>
    </submittedName>
</protein>
<keyword evidence="3" id="KW-1185">Reference proteome</keyword>
<name>A0A4Y2IEC5_ARAVE</name>
<reference evidence="2 3" key="1">
    <citation type="journal article" date="2019" name="Sci. Rep.">
        <title>Orb-weaving spider Araneus ventricosus genome elucidates the spidroin gene catalogue.</title>
        <authorList>
            <person name="Kono N."/>
            <person name="Nakamura H."/>
            <person name="Ohtoshi R."/>
            <person name="Moran D.A.P."/>
            <person name="Shinohara A."/>
            <person name="Yoshida Y."/>
            <person name="Fujiwara M."/>
            <person name="Mori M."/>
            <person name="Tomita M."/>
            <person name="Arakawa K."/>
        </authorList>
    </citation>
    <scope>NUCLEOTIDE SEQUENCE [LARGE SCALE GENOMIC DNA]</scope>
</reference>